<dbReference type="InterPro" id="IPR052960">
    <property type="entry name" value="GlcN6P_deaminase-like"/>
</dbReference>
<keyword evidence="2" id="KW-1185">Reference proteome</keyword>
<dbReference type="Gene3D" id="3.40.50.10320">
    <property type="entry name" value="LmbE-like"/>
    <property type="match status" value="1"/>
</dbReference>
<reference evidence="1 2" key="2">
    <citation type="journal article" date="2011" name="Stand. Genomic Sci.">
        <title>Complete genome sequence of Paludibacter propionicigenes type strain (WB4).</title>
        <authorList>
            <person name="Gronow S."/>
            <person name="Munk C."/>
            <person name="Lapidus A."/>
            <person name="Nolan M."/>
            <person name="Lucas S."/>
            <person name="Hammon N."/>
            <person name="Deshpande S."/>
            <person name="Cheng J.F."/>
            <person name="Tapia R."/>
            <person name="Han C."/>
            <person name="Goodwin L."/>
            <person name="Pitluck S."/>
            <person name="Liolios K."/>
            <person name="Ivanova N."/>
            <person name="Mavromatis K."/>
            <person name="Mikhailova N."/>
            <person name="Pati A."/>
            <person name="Chen A."/>
            <person name="Palaniappan K."/>
            <person name="Land M."/>
            <person name="Hauser L."/>
            <person name="Chang Y.J."/>
            <person name="Jeffries C.D."/>
            <person name="Brambilla E."/>
            <person name="Rohde M."/>
            <person name="Goker M."/>
            <person name="Detter J.C."/>
            <person name="Woyke T."/>
            <person name="Bristow J."/>
            <person name="Eisen J.A."/>
            <person name="Markowitz V."/>
            <person name="Hugenholtz P."/>
            <person name="Kyrpides N.C."/>
            <person name="Klenk H.P."/>
        </authorList>
    </citation>
    <scope>NUCLEOTIDE SEQUENCE [LARGE SCALE GENOMIC DNA]</scope>
    <source>
        <strain evidence="2">DSM 17365 / JCM 13257 / WB4</strain>
    </source>
</reference>
<gene>
    <name evidence="1" type="ordered locus">Palpr_2723</name>
</gene>
<protein>
    <submittedName>
        <fullName evidence="1">Glucosamine/galactosamine-6-phosphate isomerase</fullName>
    </submittedName>
</protein>
<dbReference type="KEGG" id="ppn:Palpr_2723"/>
<dbReference type="Gene3D" id="3.40.50.1360">
    <property type="match status" value="1"/>
</dbReference>
<name>E4T809_PALPW</name>
<dbReference type="EMBL" id="CP002345">
    <property type="protein sequence ID" value="ADQ80853.1"/>
    <property type="molecule type" value="Genomic_DNA"/>
</dbReference>
<dbReference type="eggNOG" id="COG0363">
    <property type="taxonomic scope" value="Bacteria"/>
</dbReference>
<organism evidence="1 2">
    <name type="scientific">Paludibacter propionicigenes (strain DSM 17365 / JCM 13257 / WB4)</name>
    <dbReference type="NCBI Taxonomy" id="694427"/>
    <lineage>
        <taxon>Bacteria</taxon>
        <taxon>Pseudomonadati</taxon>
        <taxon>Bacteroidota</taxon>
        <taxon>Bacteroidia</taxon>
        <taxon>Bacteroidales</taxon>
        <taxon>Paludibacteraceae</taxon>
        <taxon>Paludibacter</taxon>
    </lineage>
</organism>
<dbReference type="GO" id="GO:0006044">
    <property type="term" value="P:N-acetylglucosamine metabolic process"/>
    <property type="evidence" value="ECO:0007669"/>
    <property type="project" value="InterPro"/>
</dbReference>
<dbReference type="RefSeq" id="WP_013446222.1">
    <property type="nucleotide sequence ID" value="NC_014734.1"/>
</dbReference>
<sequence length="796" mass="90611">METKKYITESKVEAYFEKQFSNPDIKKTDEKIKVVVVDNYINLGQITALRFLEWVALNPGGVVALPTGKTPEFFIKWMKYYLENWDAEMKAGLLHKVGLDATLKPDFKSLYFVMIDEFFPLDPLHERSFNYFVKRFYIEGFGFDEKKALFIDTFNIPEADQAYLDGCKNIAEIFPEGVIDLSLRINHPASERAALQKKTIKYFDQFCENYEEKIRKMGGIGFFLGGIGPDGHIAFDVKGSSHHSHTRLTNINYETQAAAAVDLGGIESVRKKAVITIGLNTITHNPNVVAIIIAAGESKSQLIASAIESQPSLEYPGSALQKLENSRFFLTKGAAIKLHERKRIAILEQPVQDTKTLDKLIIDGALEENVSLQEMTSENFKTTNQYLLLAQQVSGESLASLAQATHKRIVEKLKKGLNPPIQSKILHTAPHHDDIELAYFPLLHHLVRSEHNDNHFVYCTSGFTSVTNEYINSNLIALRNLIISGRIEKYIDSKHLFEQDGFWDDITGTLNAIANKNSEEQSVYIACRLARHLVRLLHVKSLKELLPTLNETIQHLSTIDPGTKETEIAQVIKGWTREFEAELVWEHFGIGLDHVSHLGLQFYTGDIFVEYPDPERDVKPILDLLEKVRPNIVSLALDPEGSGPDTHFKTLIAISNALEKYVEKYHVTDLKIWGYRNIWSKFHISDVSMIVPVSLNSFAVLSSMFNNCFVSQKSASFPSYEYEGPFSDLAQRIWVEQHHQLTTLFGRDFFYDSKLPLLKRSYGAIYIKEMTYKEFCNEIEFIKGMIDTKKGLKELK</sequence>
<dbReference type="SUPFAM" id="SSF100950">
    <property type="entry name" value="NagB/RpiA/CoA transferase-like"/>
    <property type="match status" value="1"/>
</dbReference>
<evidence type="ECO:0000313" key="2">
    <source>
        <dbReference type="Proteomes" id="UP000008718"/>
    </source>
</evidence>
<dbReference type="AlphaFoldDB" id="E4T809"/>
<dbReference type="Proteomes" id="UP000008718">
    <property type="component" value="Chromosome"/>
</dbReference>
<dbReference type="HOGENOM" id="CLU_363605_0_0_10"/>
<reference key="1">
    <citation type="submission" date="2010-11" db="EMBL/GenBank/DDBJ databases">
        <title>The complete genome of Paludibacter propionicigenes DSM 17365.</title>
        <authorList>
            <consortium name="US DOE Joint Genome Institute (JGI-PGF)"/>
            <person name="Lucas S."/>
            <person name="Copeland A."/>
            <person name="Lapidus A."/>
            <person name="Bruce D."/>
            <person name="Goodwin L."/>
            <person name="Pitluck S."/>
            <person name="Kyrpides N."/>
            <person name="Mavromatis K."/>
            <person name="Ivanova N."/>
            <person name="Munk A.C."/>
            <person name="Brettin T."/>
            <person name="Detter J.C."/>
            <person name="Han C."/>
            <person name="Tapia R."/>
            <person name="Land M."/>
            <person name="Hauser L."/>
            <person name="Markowitz V."/>
            <person name="Cheng J.-F."/>
            <person name="Hugenholtz P."/>
            <person name="Woyke T."/>
            <person name="Wu D."/>
            <person name="Gronow S."/>
            <person name="Wellnitz S."/>
            <person name="Brambilla E."/>
            <person name="Klenk H.-P."/>
            <person name="Eisen J.A."/>
        </authorList>
    </citation>
    <scope>NUCLEOTIDE SEQUENCE</scope>
    <source>
        <strain>WB4</strain>
    </source>
</reference>
<keyword evidence="1" id="KW-0413">Isomerase</keyword>
<dbReference type="STRING" id="694427.Palpr_2723"/>
<dbReference type="PROSITE" id="PS01161">
    <property type="entry name" value="GLC_GALNAC_ISOMERASE"/>
    <property type="match status" value="1"/>
</dbReference>
<dbReference type="GO" id="GO:0016853">
    <property type="term" value="F:isomerase activity"/>
    <property type="evidence" value="ECO:0007669"/>
    <property type="project" value="UniProtKB-KW"/>
</dbReference>
<dbReference type="GO" id="GO:0004342">
    <property type="term" value="F:glucosamine-6-phosphate deaminase activity"/>
    <property type="evidence" value="ECO:0007669"/>
    <property type="project" value="InterPro"/>
</dbReference>
<dbReference type="InterPro" id="IPR024078">
    <property type="entry name" value="LmbE-like_dom_sf"/>
</dbReference>
<dbReference type="SUPFAM" id="SSF102588">
    <property type="entry name" value="LmbE-like"/>
    <property type="match status" value="1"/>
</dbReference>
<dbReference type="PANTHER" id="PTHR42892:SF1">
    <property type="entry name" value="GLUCOSAMINE-6-PHOSPHATE ISOMERASE"/>
    <property type="match status" value="1"/>
</dbReference>
<evidence type="ECO:0000313" key="1">
    <source>
        <dbReference type="EMBL" id="ADQ80853.1"/>
    </source>
</evidence>
<dbReference type="InterPro" id="IPR018321">
    <property type="entry name" value="Glucosamine6P_isomerase_CS"/>
</dbReference>
<proteinExistence type="predicted"/>
<dbReference type="InterPro" id="IPR037171">
    <property type="entry name" value="NagB/RpiA_transferase-like"/>
</dbReference>
<accession>E4T809</accession>
<dbReference type="PANTHER" id="PTHR42892">
    <property type="entry name" value="GLUCOSAMINE-6-PHOSPHATE DEAMINASE-LIKE PROTEIN BT_0258-RELATED"/>
    <property type="match status" value="1"/>
</dbReference>